<dbReference type="AlphaFoldDB" id="A0A853G7M6"/>
<sequence length="189" mass="21676">MINKIHKIKTIFAIFIMVILIIITRGNTTWQSSIIHLPDFTIPALFIAGVYLRTFCTAIVIIISAVTIDNYAIIYKGISANCITPAYSILLLTYYGIFWVGKYLTTLKIDHNIINNALIIFIACITQWFVATASYFAFTTSFWGKFGLYITHWSIIEIPLILYWMIAICSIFTLNHHYLIIPSFSTRKD</sequence>
<dbReference type="EMBL" id="JACCHU010000001">
    <property type="protein sequence ID" value="NYT52127.1"/>
    <property type="molecule type" value="Genomic_DNA"/>
</dbReference>
<dbReference type="Proteomes" id="UP000525329">
    <property type="component" value="Unassembled WGS sequence"/>
</dbReference>
<keyword evidence="1" id="KW-0472">Membrane</keyword>
<keyword evidence="1" id="KW-0812">Transmembrane</keyword>
<evidence type="ECO:0008006" key="4">
    <source>
        <dbReference type="Google" id="ProtNLM"/>
    </source>
</evidence>
<comment type="caution">
    <text evidence="2">The sequence shown here is derived from an EMBL/GenBank/DDBJ whole genome shotgun (WGS) entry which is preliminary data.</text>
</comment>
<feature type="transmembrane region" description="Helical" evidence="1">
    <location>
        <begin position="150"/>
        <end position="174"/>
    </location>
</feature>
<protein>
    <recommendedName>
        <fullName evidence="4">Rod shape-determining protein MreD</fullName>
    </recommendedName>
</protein>
<proteinExistence type="predicted"/>
<feature type="transmembrane region" description="Helical" evidence="1">
    <location>
        <begin position="42"/>
        <end position="66"/>
    </location>
</feature>
<organism evidence="2 3">
    <name type="scientific">Candidatus Vesicomyosocius endoextente</name>
    <dbReference type="NCBI Taxonomy" id="2738853"/>
    <lineage>
        <taxon>Bacteria</taxon>
        <taxon>Pseudomonadati</taxon>
        <taxon>Pseudomonadota</taxon>
        <taxon>Gammaproteobacteria</taxon>
        <taxon>Candidatus Pseudothioglobaceae</taxon>
        <taxon>Candidatus Vesicomyidisocius</taxon>
    </lineage>
</organism>
<name>A0A853G7M6_9GAMM</name>
<feature type="transmembrane region" description="Helical" evidence="1">
    <location>
        <begin position="117"/>
        <end position="138"/>
    </location>
</feature>
<evidence type="ECO:0000313" key="3">
    <source>
        <dbReference type="Proteomes" id="UP000525329"/>
    </source>
</evidence>
<keyword evidence="1" id="KW-1133">Transmembrane helix</keyword>
<gene>
    <name evidence="2" type="ORF">H0A74_00855</name>
</gene>
<evidence type="ECO:0000256" key="1">
    <source>
        <dbReference type="SAM" id="Phobius"/>
    </source>
</evidence>
<reference evidence="2 3" key="1">
    <citation type="submission" date="2020-05" db="EMBL/GenBank/DDBJ databases">
        <title>Horizontal transmission and recombination maintain forever young bacterial symbiont genomes.</title>
        <authorList>
            <person name="Russell S.L."/>
            <person name="Pepper-Tunick E."/>
            <person name="Svedberg J."/>
            <person name="Byrne A."/>
            <person name="Ruelas Castillo J."/>
            <person name="Vollmers C."/>
            <person name="Beinart R.A."/>
            <person name="Corbett-Detig R."/>
        </authorList>
    </citation>
    <scope>NUCLEOTIDE SEQUENCE [LARGE SCALE GENOMIC DNA]</scope>
    <source>
        <strain evidence="2">Monterey_2004</strain>
    </source>
</reference>
<accession>A0A853G7M6</accession>
<evidence type="ECO:0000313" key="2">
    <source>
        <dbReference type="EMBL" id="NYT52127.1"/>
    </source>
</evidence>
<feature type="transmembrane region" description="Helical" evidence="1">
    <location>
        <begin position="78"/>
        <end position="97"/>
    </location>
</feature>
<feature type="transmembrane region" description="Helical" evidence="1">
    <location>
        <begin position="12"/>
        <end position="30"/>
    </location>
</feature>